<proteinExistence type="predicted"/>
<sequence length="67" mass="7308">MFFGGTRFLPLPLAGEGRGEGFSTSGQSLRGENPHPARDDASHRPERADLPRKRERYTAVAATALNI</sequence>
<keyword evidence="3" id="KW-1185">Reference proteome</keyword>
<dbReference type="EMBL" id="SPQU01000057">
    <property type="protein sequence ID" value="TFV29371.1"/>
    <property type="molecule type" value="Genomic_DNA"/>
</dbReference>
<accession>A0A4Y9KT83</accession>
<dbReference type="AlphaFoldDB" id="A0A4Y9KT83"/>
<dbReference type="OrthoDB" id="8254917at2"/>
<feature type="compositionally biased region" description="Basic and acidic residues" evidence="1">
    <location>
        <begin position="32"/>
        <end position="52"/>
    </location>
</feature>
<feature type="region of interest" description="Disordered" evidence="1">
    <location>
        <begin position="1"/>
        <end position="56"/>
    </location>
</feature>
<evidence type="ECO:0000313" key="2">
    <source>
        <dbReference type="EMBL" id="TFV29371.1"/>
    </source>
</evidence>
<protein>
    <submittedName>
        <fullName evidence="2">Uncharacterized protein</fullName>
    </submittedName>
</protein>
<comment type="caution">
    <text evidence="2">The sequence shown here is derived from an EMBL/GenBank/DDBJ whole genome shotgun (WGS) entry which is preliminary data.</text>
</comment>
<evidence type="ECO:0000256" key="1">
    <source>
        <dbReference type="SAM" id="MobiDB-lite"/>
    </source>
</evidence>
<gene>
    <name evidence="2" type="ORF">E4K66_38200</name>
</gene>
<reference evidence="2 3" key="1">
    <citation type="submission" date="2019-03" db="EMBL/GenBank/DDBJ databases">
        <title>Bradyrhizobium strains diversity isolated from Chamaecrista fasciculata.</title>
        <authorList>
            <person name="Urquiaga M.C.O."/>
            <person name="Hungria M."/>
            <person name="Delamuta J.R.M."/>
        </authorList>
    </citation>
    <scope>NUCLEOTIDE SEQUENCE [LARGE SCALE GENOMIC DNA]</scope>
    <source>
        <strain evidence="2 3">CNPSo 3424</strain>
    </source>
</reference>
<evidence type="ECO:0000313" key="3">
    <source>
        <dbReference type="Proteomes" id="UP000298225"/>
    </source>
</evidence>
<organism evidence="2 3">
    <name type="scientific">Bradyrhizobium frederickii</name>
    <dbReference type="NCBI Taxonomy" id="2560054"/>
    <lineage>
        <taxon>Bacteria</taxon>
        <taxon>Pseudomonadati</taxon>
        <taxon>Pseudomonadota</taxon>
        <taxon>Alphaproteobacteria</taxon>
        <taxon>Hyphomicrobiales</taxon>
        <taxon>Nitrobacteraceae</taxon>
        <taxon>Bradyrhizobium</taxon>
    </lineage>
</organism>
<dbReference type="Proteomes" id="UP000298225">
    <property type="component" value="Unassembled WGS sequence"/>
</dbReference>
<name>A0A4Y9KT83_9BRAD</name>